<evidence type="ECO:0000256" key="1">
    <source>
        <dbReference type="SAM" id="MobiDB-lite"/>
    </source>
</evidence>
<comment type="caution">
    <text evidence="2">The sequence shown here is derived from an EMBL/GenBank/DDBJ whole genome shotgun (WGS) entry which is preliminary data.</text>
</comment>
<name>A0A9P4WV26_9PLEO</name>
<reference evidence="2" key="1">
    <citation type="submission" date="2019-04" db="EMBL/GenBank/DDBJ databases">
        <title>Sequencing of skin fungus with MAO and IRED activity.</title>
        <authorList>
            <person name="Marsaioli A.J."/>
            <person name="Bonatto J.M.C."/>
            <person name="Reis Junior O."/>
        </authorList>
    </citation>
    <scope>NUCLEOTIDE SEQUENCE</scope>
    <source>
        <strain evidence="2">28M1</strain>
    </source>
</reference>
<dbReference type="Proteomes" id="UP000758155">
    <property type="component" value="Unassembled WGS sequence"/>
</dbReference>
<organism evidence="2 3">
    <name type="scientific">Didymella heteroderae</name>
    <dbReference type="NCBI Taxonomy" id="1769908"/>
    <lineage>
        <taxon>Eukaryota</taxon>
        <taxon>Fungi</taxon>
        <taxon>Dikarya</taxon>
        <taxon>Ascomycota</taxon>
        <taxon>Pezizomycotina</taxon>
        <taxon>Dothideomycetes</taxon>
        <taxon>Pleosporomycetidae</taxon>
        <taxon>Pleosporales</taxon>
        <taxon>Pleosporineae</taxon>
        <taxon>Didymellaceae</taxon>
        <taxon>Didymella</taxon>
    </lineage>
</organism>
<protein>
    <submittedName>
        <fullName evidence="2">Uncharacterized protein</fullName>
    </submittedName>
</protein>
<sequence>MGSRYSPDIPYVTAVRCYDIPCSGSRDPKEDEEDEDEEDEDEEDEDWVQTEPNAVKVSLDSVYPCLYNER</sequence>
<accession>A0A9P4WV26</accession>
<feature type="region of interest" description="Disordered" evidence="1">
    <location>
        <begin position="22"/>
        <end position="52"/>
    </location>
</feature>
<dbReference type="AlphaFoldDB" id="A0A9P4WV26"/>
<gene>
    <name evidence="2" type="ORF">E8E12_004531</name>
</gene>
<keyword evidence="3" id="KW-1185">Reference proteome</keyword>
<evidence type="ECO:0000313" key="2">
    <source>
        <dbReference type="EMBL" id="KAF3042644.1"/>
    </source>
</evidence>
<feature type="compositionally biased region" description="Acidic residues" evidence="1">
    <location>
        <begin position="30"/>
        <end position="48"/>
    </location>
</feature>
<dbReference type="EMBL" id="SWKV01000015">
    <property type="protein sequence ID" value="KAF3042644.1"/>
    <property type="molecule type" value="Genomic_DNA"/>
</dbReference>
<evidence type="ECO:0000313" key="3">
    <source>
        <dbReference type="Proteomes" id="UP000758155"/>
    </source>
</evidence>
<proteinExistence type="predicted"/>